<organism evidence="1 2">
    <name type="scientific">Mycobacterium lehmannii</name>
    <dbReference type="NCBI Taxonomy" id="2048550"/>
    <lineage>
        <taxon>Bacteria</taxon>
        <taxon>Bacillati</taxon>
        <taxon>Actinomycetota</taxon>
        <taxon>Actinomycetes</taxon>
        <taxon>Mycobacteriales</taxon>
        <taxon>Mycobacteriaceae</taxon>
        <taxon>Mycobacterium</taxon>
    </lineage>
</organism>
<proteinExistence type="predicted"/>
<evidence type="ECO:0000313" key="1">
    <source>
        <dbReference type="EMBL" id="KUI14241.1"/>
    </source>
</evidence>
<accession>A0A101A5T9</accession>
<keyword evidence="2" id="KW-1185">Reference proteome</keyword>
<gene>
    <name evidence="1" type="ORF">AU192_23070</name>
</gene>
<comment type="caution">
    <text evidence="1">The sequence shown here is derived from an EMBL/GenBank/DDBJ whole genome shotgun (WGS) entry which is preliminary data.</text>
</comment>
<reference evidence="1 2" key="1">
    <citation type="submission" date="2016-01" db="EMBL/GenBank/DDBJ databases">
        <authorList>
            <consortium name="TB Trials Study Group"/>
            <person name="Sutton G."/>
            <person name="Brinkac L."/>
            <person name="Sanka R."/>
            <person name="Adams M."/>
            <person name="Lau E.L."/>
            <person name="Macaden R."/>
            <person name="Grewal H.M.S."/>
        </authorList>
    </citation>
    <scope>NUCLEOTIDE SEQUENCE [LARGE SCALE GENOMIC DNA]</scope>
    <source>
        <strain evidence="1 2">IS-1744</strain>
    </source>
</reference>
<dbReference type="Proteomes" id="UP000053707">
    <property type="component" value="Unassembled WGS sequence"/>
</dbReference>
<protein>
    <submittedName>
        <fullName evidence="1">Uncharacterized protein</fullName>
    </submittedName>
</protein>
<sequence>MSTPRGDSSMAIRAANFTLRDLGLYGGQVPAGARHRSDVTELVSCHVVELEHHDVIFTAIDARVGQQVLQNVCLGACDRLLFAVAA</sequence>
<evidence type="ECO:0000313" key="2">
    <source>
        <dbReference type="Proteomes" id="UP000053707"/>
    </source>
</evidence>
<dbReference type="AlphaFoldDB" id="A0A101A5T9"/>
<dbReference type="EMBL" id="LQIR01000024">
    <property type="protein sequence ID" value="KUI14241.1"/>
    <property type="molecule type" value="Genomic_DNA"/>
</dbReference>
<dbReference type="RefSeq" id="WP_064397532.1">
    <property type="nucleotide sequence ID" value="NZ_LQIR01000024.1"/>
</dbReference>
<name>A0A101A5T9_9MYCO</name>